<evidence type="ECO:0000313" key="3">
    <source>
        <dbReference type="Proteomes" id="UP000094020"/>
    </source>
</evidence>
<dbReference type="SUPFAM" id="SSF46565">
    <property type="entry name" value="Chaperone J-domain"/>
    <property type="match status" value="1"/>
</dbReference>
<proteinExistence type="predicted"/>
<dbReference type="InterPro" id="IPR036869">
    <property type="entry name" value="J_dom_sf"/>
</dbReference>
<reference evidence="2" key="2">
    <citation type="submission" date="2024-02" db="EMBL/GenBank/DDBJ databases">
        <title>Comparative genomics of Cryptococcus and Kwoniella reveals pathogenesis evolution and contrasting modes of karyotype evolution via chromosome fusion or intercentromeric recombination.</title>
        <authorList>
            <person name="Coelho M.A."/>
            <person name="David-Palma M."/>
            <person name="Shea T."/>
            <person name="Bowers K."/>
            <person name="McGinley-Smith S."/>
            <person name="Mohammad A.W."/>
            <person name="Gnirke A."/>
            <person name="Yurkov A.M."/>
            <person name="Nowrousian M."/>
            <person name="Sun S."/>
            <person name="Cuomo C.A."/>
            <person name="Heitman J."/>
        </authorList>
    </citation>
    <scope>NUCLEOTIDE SEQUENCE</scope>
    <source>
        <strain evidence="2">CBS 10737</strain>
    </source>
</reference>
<evidence type="ECO:0000256" key="1">
    <source>
        <dbReference type="SAM" id="MobiDB-lite"/>
    </source>
</evidence>
<dbReference type="GeneID" id="30168895"/>
<dbReference type="KEGG" id="kpin:30168895"/>
<accession>A0AAJ8KXX1</accession>
<name>A0AAJ8KXX1_9TREE</name>
<dbReference type="AlphaFoldDB" id="A0AAJ8KXX1"/>
<evidence type="ECO:0000313" key="2">
    <source>
        <dbReference type="EMBL" id="WWC66894.1"/>
    </source>
</evidence>
<dbReference type="RefSeq" id="XP_070058379.1">
    <property type="nucleotide sequence ID" value="XM_070202278.1"/>
</dbReference>
<protein>
    <recommendedName>
        <fullName evidence="4">J domain-containing protein</fullName>
    </recommendedName>
</protein>
<organism evidence="2 3">
    <name type="scientific">Kwoniella pini CBS 10737</name>
    <dbReference type="NCBI Taxonomy" id="1296096"/>
    <lineage>
        <taxon>Eukaryota</taxon>
        <taxon>Fungi</taxon>
        <taxon>Dikarya</taxon>
        <taxon>Basidiomycota</taxon>
        <taxon>Agaricomycotina</taxon>
        <taxon>Tremellomycetes</taxon>
        <taxon>Tremellales</taxon>
        <taxon>Cryptococcaceae</taxon>
        <taxon>Kwoniella</taxon>
    </lineage>
</organism>
<dbReference type="Proteomes" id="UP000094020">
    <property type="component" value="Chromosome 1"/>
</dbReference>
<dbReference type="EMBL" id="CP144519">
    <property type="protein sequence ID" value="WWC66894.1"/>
    <property type="molecule type" value="Genomic_DNA"/>
</dbReference>
<keyword evidence="3" id="KW-1185">Reference proteome</keyword>
<evidence type="ECO:0008006" key="4">
    <source>
        <dbReference type="Google" id="ProtNLM"/>
    </source>
</evidence>
<feature type="region of interest" description="Disordered" evidence="1">
    <location>
        <begin position="332"/>
        <end position="377"/>
    </location>
</feature>
<gene>
    <name evidence="2" type="ORF">I206_100801</name>
</gene>
<reference evidence="2" key="1">
    <citation type="submission" date="2013-07" db="EMBL/GenBank/DDBJ databases">
        <authorList>
            <consortium name="The Broad Institute Genome Sequencing Platform"/>
            <person name="Cuomo C."/>
            <person name="Litvintseva A."/>
            <person name="Chen Y."/>
            <person name="Heitman J."/>
            <person name="Sun S."/>
            <person name="Springer D."/>
            <person name="Dromer F."/>
            <person name="Young S.K."/>
            <person name="Zeng Q."/>
            <person name="Gargeya S."/>
            <person name="Fitzgerald M."/>
            <person name="Abouelleil A."/>
            <person name="Alvarado L."/>
            <person name="Berlin A.M."/>
            <person name="Chapman S.B."/>
            <person name="Dewar J."/>
            <person name="Goldberg J."/>
            <person name="Griggs A."/>
            <person name="Gujja S."/>
            <person name="Hansen M."/>
            <person name="Howarth C."/>
            <person name="Imamovic A."/>
            <person name="Larimer J."/>
            <person name="McCowan C."/>
            <person name="Murphy C."/>
            <person name="Pearson M."/>
            <person name="Priest M."/>
            <person name="Roberts A."/>
            <person name="Saif S."/>
            <person name="Shea T."/>
            <person name="Sykes S."/>
            <person name="Wortman J."/>
            <person name="Nusbaum C."/>
            <person name="Birren B."/>
        </authorList>
    </citation>
    <scope>NUCLEOTIDE SEQUENCE</scope>
    <source>
        <strain evidence="2">CBS 10737</strain>
    </source>
</reference>
<sequence length="503" mass="57749">MMDRPTESTRFHLAQRYWRDATFLEPFLLPVWQVHLICDQKIALQREPPNGIVEIGPQQRYYSDMGLAISAVPRDHWASGMFFPWNIRANVETIEHIYEETKTTSIDCLPSETPDIYSDPLPHVLDPFMPALWNQRSAPKFAYGPPDLKGKEEKIILLQAEEGEPGEVYEAFVPQGIKVYAIPVYRLMYRATLKSGMAVMDATLPILDVNTFRIDWPLGGIRRVPTALHNKIGHHQRRMTGSGYMHPSEIINAAFYPEENIQHLVDSLFEAMWARGPIKPSMWENERIIPEFGPQKDGNVITLSEYNERCILGQDPGPEPTFPIKKVEVASKTSLFNPRNPRNNNKAKSDQQPLDTDSSSTTEERPSRTAASRTLGQSTLLRRRTHYRDQAGIRLGNVKKSIRMSPEEEYVTKLPVFLPDPQGYYATLGISQPAKDFLKSEKRDYIDDLISDRRNKKSFECHPDYGGSHILQRELNEAFYHLESLEKRRQYHARSKGLSSLVR</sequence>